<feature type="transmembrane region" description="Helical" evidence="9">
    <location>
        <begin position="376"/>
        <end position="397"/>
    </location>
</feature>
<evidence type="ECO:0000256" key="4">
    <source>
        <dbReference type="ARBA" id="ARBA00022475"/>
    </source>
</evidence>
<feature type="transmembrane region" description="Helical" evidence="9">
    <location>
        <begin position="202"/>
        <end position="222"/>
    </location>
</feature>
<proteinExistence type="inferred from homology"/>
<keyword evidence="2" id="KW-0813">Transport</keyword>
<keyword evidence="3" id="KW-0050">Antiport</keyword>
<dbReference type="InterPro" id="IPR018461">
    <property type="entry name" value="Na/H_Antiport_NhaC-like_C"/>
</dbReference>
<evidence type="ECO:0000256" key="1">
    <source>
        <dbReference type="ARBA" id="ARBA00004651"/>
    </source>
</evidence>
<feature type="transmembrane region" description="Helical" evidence="9">
    <location>
        <begin position="267"/>
        <end position="285"/>
    </location>
</feature>
<evidence type="ECO:0000256" key="8">
    <source>
        <dbReference type="ARBA" id="ARBA00038435"/>
    </source>
</evidence>
<evidence type="ECO:0000313" key="11">
    <source>
        <dbReference type="EMBL" id="PZF82981.1"/>
    </source>
</evidence>
<feature type="transmembrane region" description="Helical" evidence="9">
    <location>
        <begin position="453"/>
        <end position="474"/>
    </location>
</feature>
<gene>
    <name evidence="11" type="primary">nhaC</name>
    <name evidence="11" type="ORF">C1I92_14460</name>
</gene>
<dbReference type="NCBIfam" id="TIGR00931">
    <property type="entry name" value="antiport_nhaC"/>
    <property type="match status" value="1"/>
</dbReference>
<dbReference type="GO" id="GO:0015297">
    <property type="term" value="F:antiporter activity"/>
    <property type="evidence" value="ECO:0007669"/>
    <property type="project" value="UniProtKB-KW"/>
</dbReference>
<feature type="domain" description="Na+/H+ antiporter NhaC-like C-terminal" evidence="10">
    <location>
        <begin position="169"/>
        <end position="477"/>
    </location>
</feature>
<evidence type="ECO:0000256" key="5">
    <source>
        <dbReference type="ARBA" id="ARBA00022692"/>
    </source>
</evidence>
<keyword evidence="7 9" id="KW-0472">Membrane</keyword>
<keyword evidence="12" id="KW-1185">Reference proteome</keyword>
<dbReference type="InterPro" id="IPR052180">
    <property type="entry name" value="NhaC_Na-H+_Antiporter"/>
</dbReference>
<feature type="transmembrane region" description="Helical" evidence="9">
    <location>
        <begin position="242"/>
        <end position="260"/>
    </location>
</feature>
<dbReference type="GO" id="GO:0005886">
    <property type="term" value="C:plasma membrane"/>
    <property type="evidence" value="ECO:0007669"/>
    <property type="project" value="UniProtKB-SubCell"/>
</dbReference>
<evidence type="ECO:0000256" key="2">
    <source>
        <dbReference type="ARBA" id="ARBA00022448"/>
    </source>
</evidence>
<accession>A0A2W2B6A9</accession>
<evidence type="ECO:0000256" key="7">
    <source>
        <dbReference type="ARBA" id="ARBA00023136"/>
    </source>
</evidence>
<dbReference type="Proteomes" id="UP000248764">
    <property type="component" value="Unassembled WGS sequence"/>
</dbReference>
<comment type="caution">
    <text evidence="11">The sequence shown here is derived from an EMBL/GenBank/DDBJ whole genome shotgun (WGS) entry which is preliminary data.</text>
</comment>
<feature type="transmembrane region" description="Helical" evidence="9">
    <location>
        <begin position="14"/>
        <end position="37"/>
    </location>
</feature>
<feature type="transmembrane region" description="Helical" evidence="9">
    <location>
        <begin position="341"/>
        <end position="364"/>
    </location>
</feature>
<keyword evidence="4" id="KW-1003">Cell membrane</keyword>
<dbReference type="InterPro" id="IPR004770">
    <property type="entry name" value="Na/H_antiport_NhaC"/>
</dbReference>
<keyword evidence="6 9" id="KW-1133">Transmembrane helix</keyword>
<feature type="transmembrane region" description="Helical" evidence="9">
    <location>
        <begin position="43"/>
        <end position="60"/>
    </location>
</feature>
<feature type="transmembrane region" description="Helical" evidence="9">
    <location>
        <begin position="117"/>
        <end position="135"/>
    </location>
</feature>
<evidence type="ECO:0000256" key="9">
    <source>
        <dbReference type="SAM" id="Phobius"/>
    </source>
</evidence>
<evidence type="ECO:0000313" key="12">
    <source>
        <dbReference type="Proteomes" id="UP000248764"/>
    </source>
</evidence>
<name>A0A2W2B6A9_9ACTN</name>
<dbReference type="EMBL" id="POTW01000030">
    <property type="protein sequence ID" value="PZF82981.1"/>
    <property type="molecule type" value="Genomic_DNA"/>
</dbReference>
<dbReference type="PANTHER" id="PTHR33451:SF3">
    <property type="entry name" value="MALATE-2H(+)_NA(+)-LACTATE ANTIPORTER"/>
    <property type="match status" value="1"/>
</dbReference>
<evidence type="ECO:0000259" key="10">
    <source>
        <dbReference type="Pfam" id="PF03553"/>
    </source>
</evidence>
<dbReference type="AlphaFoldDB" id="A0A2W2B6A9"/>
<feature type="transmembrane region" description="Helical" evidence="9">
    <location>
        <begin position="72"/>
        <end position="97"/>
    </location>
</feature>
<sequence length="495" mass="51303">MAETGRSPVRAPSLADAIIPLAVLACLIAAALAMFGLDALDGPVQVALVLCCMVAALIAVKNGHRWEEVQSAGQGALASVTSAIFILLAVGALIGVWNLSGTIPTLVYYGIQVLTPGWYYAAAAIICGVVALSIGSSWTTAGTIGVGLVAIATMLGVSPEITAGAVISGAYLGDKTSPLSETTVLAAQMVKVDIYEHIKRQVWTSLPAFAIAVAVFLVLGVATGSPGEDAVPTSIELNSLDQVYWITPLNLLPLVLLAVLSIRKVPASLALAFSALFAGVLGAFLQPEVMRDFVGDAENAVVGSIKGVWSAMANGFTIDSGLSEIDQLLSRGGMDSMLPTLWLIIGAVTFGALLEEFGLISRLIDPLIRAATSTGRLFLSVFACAFGLNVVAGDQYIALVLPTRVFRAEFAKRGLAPANLSRLAADSGTVTSPLVPWNSCGAFMSAVLGVSTLLYLPFCIFNLASPVLSVVYGFTGFKIEHVPPVTDPPADQPAA</sequence>
<evidence type="ECO:0000256" key="3">
    <source>
        <dbReference type="ARBA" id="ARBA00022449"/>
    </source>
</evidence>
<protein>
    <submittedName>
        <fullName evidence="11">Na+/H+ antiporter NhaC</fullName>
    </submittedName>
</protein>
<reference evidence="11 12" key="1">
    <citation type="submission" date="2018-01" db="EMBL/GenBank/DDBJ databases">
        <title>Draft genome sequence of Jiangella sp. GTF31.</title>
        <authorList>
            <person name="Sahin N."/>
            <person name="Ay H."/>
            <person name="Saygin H."/>
        </authorList>
    </citation>
    <scope>NUCLEOTIDE SEQUENCE [LARGE SCALE GENOMIC DNA]</scope>
    <source>
        <strain evidence="11 12">GTF31</strain>
    </source>
</reference>
<dbReference type="RefSeq" id="WP_111255359.1">
    <property type="nucleotide sequence ID" value="NZ_POTW01000030.1"/>
</dbReference>
<keyword evidence="5 9" id="KW-0812">Transmembrane</keyword>
<dbReference type="PANTHER" id="PTHR33451">
    <property type="entry name" value="MALATE-2H(+)/NA(+)-LACTATE ANTIPORTER"/>
    <property type="match status" value="1"/>
</dbReference>
<dbReference type="Pfam" id="PF03553">
    <property type="entry name" value="Na_H_antiporter"/>
    <property type="match status" value="1"/>
</dbReference>
<comment type="similarity">
    <text evidence="8">Belongs to the NhaC Na(+)/H(+) (TC 2.A.35) antiporter family.</text>
</comment>
<organism evidence="11 12">
    <name type="scientific">Jiangella anatolica</name>
    <dbReference type="NCBI Taxonomy" id="2670374"/>
    <lineage>
        <taxon>Bacteria</taxon>
        <taxon>Bacillati</taxon>
        <taxon>Actinomycetota</taxon>
        <taxon>Actinomycetes</taxon>
        <taxon>Jiangellales</taxon>
        <taxon>Jiangellaceae</taxon>
        <taxon>Jiangella</taxon>
    </lineage>
</organism>
<comment type="subcellular location">
    <subcellularLocation>
        <location evidence="1">Cell membrane</location>
        <topology evidence="1">Multi-pass membrane protein</topology>
    </subcellularLocation>
</comment>
<evidence type="ECO:0000256" key="6">
    <source>
        <dbReference type="ARBA" id="ARBA00022989"/>
    </source>
</evidence>